<dbReference type="AlphaFoldDB" id="A0AAE1H7L4"/>
<dbReference type="InterPro" id="IPR006170">
    <property type="entry name" value="PBP/GOBP"/>
</dbReference>
<organism evidence="2 3">
    <name type="scientific">Frankliniella fusca</name>
    <dbReference type="NCBI Taxonomy" id="407009"/>
    <lineage>
        <taxon>Eukaryota</taxon>
        <taxon>Metazoa</taxon>
        <taxon>Ecdysozoa</taxon>
        <taxon>Arthropoda</taxon>
        <taxon>Hexapoda</taxon>
        <taxon>Insecta</taxon>
        <taxon>Pterygota</taxon>
        <taxon>Neoptera</taxon>
        <taxon>Paraneoptera</taxon>
        <taxon>Thysanoptera</taxon>
        <taxon>Terebrantia</taxon>
        <taxon>Thripoidea</taxon>
        <taxon>Thripidae</taxon>
        <taxon>Frankliniella</taxon>
    </lineage>
</organism>
<gene>
    <name evidence="2" type="ORF">KUF71_025331</name>
</gene>
<evidence type="ECO:0000313" key="2">
    <source>
        <dbReference type="EMBL" id="KAK3916073.1"/>
    </source>
</evidence>
<reference evidence="2" key="2">
    <citation type="journal article" date="2023" name="BMC Genomics">
        <title>Pest status, molecular evolution, and epigenetic factors derived from the genome assembly of Frankliniella fusca, a thysanopteran phytovirus vector.</title>
        <authorList>
            <person name="Catto M.A."/>
            <person name="Labadie P.E."/>
            <person name="Jacobson A.L."/>
            <person name="Kennedy G.G."/>
            <person name="Srinivasan R."/>
            <person name="Hunt B.G."/>
        </authorList>
    </citation>
    <scope>NUCLEOTIDE SEQUENCE</scope>
    <source>
        <strain evidence="2">PL_HMW_Pooled</strain>
    </source>
</reference>
<sequence>MKSVAVAVLCFHLVLAASTSSGDDSMKADFDACMQETGATYEEGRAWADGADASENLKCQMKCVMLKAKKMTEDGHLVLEPMLESAPQEMHEVIRQCVQIDQGGDLCDLGYRHQKCIREKAPEAYAEMVKKNFGAIN</sequence>
<dbReference type="Pfam" id="PF01395">
    <property type="entry name" value="PBP_GOBP"/>
    <property type="match status" value="1"/>
</dbReference>
<dbReference type="Proteomes" id="UP001219518">
    <property type="component" value="Unassembled WGS sequence"/>
</dbReference>
<dbReference type="CDD" id="cd23992">
    <property type="entry name" value="PBP_GOBP"/>
    <property type="match status" value="1"/>
</dbReference>
<evidence type="ECO:0000313" key="3">
    <source>
        <dbReference type="Proteomes" id="UP001219518"/>
    </source>
</evidence>
<feature type="chain" id="PRO_5042061300" evidence="1">
    <location>
        <begin position="17"/>
        <end position="137"/>
    </location>
</feature>
<comment type="caution">
    <text evidence="2">The sequence shown here is derived from an EMBL/GenBank/DDBJ whole genome shotgun (WGS) entry which is preliminary data.</text>
</comment>
<reference evidence="2" key="1">
    <citation type="submission" date="2021-07" db="EMBL/GenBank/DDBJ databases">
        <authorList>
            <person name="Catto M.A."/>
            <person name="Jacobson A."/>
            <person name="Kennedy G."/>
            <person name="Labadie P."/>
            <person name="Hunt B.G."/>
            <person name="Srinivasan R."/>
        </authorList>
    </citation>
    <scope>NUCLEOTIDE SEQUENCE</scope>
    <source>
        <strain evidence="2">PL_HMW_Pooled</strain>
        <tissue evidence="2">Head</tissue>
    </source>
</reference>
<name>A0AAE1H7L4_9NEOP</name>
<dbReference type="Gene3D" id="1.10.238.20">
    <property type="entry name" value="Pheromone/general odorant binding protein domain"/>
    <property type="match status" value="1"/>
</dbReference>
<dbReference type="InterPro" id="IPR036728">
    <property type="entry name" value="PBP_GOBP_sf"/>
</dbReference>
<keyword evidence="3" id="KW-1185">Reference proteome</keyword>
<dbReference type="EMBL" id="JAHWGI010000485">
    <property type="protein sequence ID" value="KAK3916073.1"/>
    <property type="molecule type" value="Genomic_DNA"/>
</dbReference>
<keyword evidence="1" id="KW-0732">Signal</keyword>
<dbReference type="SMART" id="SM00708">
    <property type="entry name" value="PhBP"/>
    <property type="match status" value="1"/>
</dbReference>
<feature type="signal peptide" evidence="1">
    <location>
        <begin position="1"/>
        <end position="16"/>
    </location>
</feature>
<dbReference type="SUPFAM" id="SSF47565">
    <property type="entry name" value="Insect pheromone/odorant-binding proteins"/>
    <property type="match status" value="1"/>
</dbReference>
<accession>A0AAE1H7L4</accession>
<evidence type="ECO:0000256" key="1">
    <source>
        <dbReference type="SAM" id="SignalP"/>
    </source>
</evidence>
<dbReference type="GO" id="GO:0005549">
    <property type="term" value="F:odorant binding"/>
    <property type="evidence" value="ECO:0007669"/>
    <property type="project" value="InterPro"/>
</dbReference>
<protein>
    <submittedName>
        <fullName evidence="2">General odorant-binding protein 83a</fullName>
    </submittedName>
</protein>
<proteinExistence type="predicted"/>